<proteinExistence type="predicted"/>
<dbReference type="GO" id="GO:0016301">
    <property type="term" value="F:kinase activity"/>
    <property type="evidence" value="ECO:0007669"/>
    <property type="project" value="UniProtKB-KW"/>
</dbReference>
<comment type="catalytic activity">
    <reaction evidence="1">
        <text>ATP + protein L-histidine = ADP + protein N-phospho-L-histidine.</text>
        <dbReference type="EC" id="2.7.13.3"/>
    </reaction>
</comment>
<evidence type="ECO:0000256" key="4">
    <source>
        <dbReference type="ARBA" id="ARBA00022475"/>
    </source>
</evidence>
<dbReference type="InterPro" id="IPR036890">
    <property type="entry name" value="HATPase_C_sf"/>
</dbReference>
<evidence type="ECO:0000256" key="14">
    <source>
        <dbReference type="ARBA" id="ARBA00023136"/>
    </source>
</evidence>
<dbReference type="InterPro" id="IPR003661">
    <property type="entry name" value="HisK_dim/P_dom"/>
</dbReference>
<dbReference type="PANTHER" id="PTHR44936:SF5">
    <property type="entry name" value="SENSOR HISTIDINE KINASE ENVZ"/>
    <property type="match status" value="1"/>
</dbReference>
<evidence type="ECO:0000256" key="5">
    <source>
        <dbReference type="ARBA" id="ARBA00022519"/>
    </source>
</evidence>
<dbReference type="InterPro" id="IPR003660">
    <property type="entry name" value="HAMP_dom"/>
</dbReference>
<evidence type="ECO:0000256" key="2">
    <source>
        <dbReference type="ARBA" id="ARBA00004429"/>
    </source>
</evidence>
<dbReference type="InterPro" id="IPR005467">
    <property type="entry name" value="His_kinase_dom"/>
</dbReference>
<dbReference type="EC" id="2.7.13.3" evidence="3"/>
<sequence length="479" mass="53716">MNLRPFPALKRLLPTGRASSSTRWRMPRRPRWLPRLRDLPGMRWLSRRTPKGLYARSLIIIIAPMVLLQAVVASVFMERHWATVTQRLSAAVVQDIAAVIDVIETFPQDPDFTEITRIARDSLDLNILVLPPEPLPAPAPKPFFNILDGVLSEEITAQIGRPFWIDTVGDSRLVEIRIQLDNHMLRVFARRNSAYASNTHIFIVWMVGTSLVLILIAVLFLRNQIRPIQQLASAAEGFGRGQPLPPDFRLRGAQEVRKAALAFIQMRDRIERQIEQRTQMLNGVSHDLRTVLTRFRLQLTFFADGEDRRELERDVDEMQRMLEGYLAFARGEAGEEVGVLDLESILARFETEAAMKGKSLIATIEGDPTILVRPDSFTRAIGNLVANALRHAGHVEVTARHEGRWLTVTVEDDGPGIAPDDREEAFKPFVRLDTARNIDDGGTGLGLAIARDIARSHGGDILLSESALGGLRAMIRIPA</sequence>
<dbReference type="InterPro" id="IPR004358">
    <property type="entry name" value="Sig_transdc_His_kin-like_C"/>
</dbReference>
<dbReference type="InterPro" id="IPR036097">
    <property type="entry name" value="HisK_dim/P_sf"/>
</dbReference>
<evidence type="ECO:0000259" key="16">
    <source>
        <dbReference type="PROSITE" id="PS50109"/>
    </source>
</evidence>
<evidence type="ECO:0000256" key="7">
    <source>
        <dbReference type="ARBA" id="ARBA00022679"/>
    </source>
</evidence>
<evidence type="ECO:0000256" key="11">
    <source>
        <dbReference type="ARBA" id="ARBA00022840"/>
    </source>
</evidence>
<dbReference type="SUPFAM" id="SSF47384">
    <property type="entry name" value="Homodimeric domain of signal transducing histidine kinase"/>
    <property type="match status" value="1"/>
</dbReference>
<keyword evidence="11" id="KW-0067">ATP-binding</keyword>
<keyword evidence="14 15" id="KW-0472">Membrane</keyword>
<keyword evidence="5" id="KW-0997">Cell inner membrane</keyword>
<dbReference type="EMBL" id="FQZC01000002">
    <property type="protein sequence ID" value="SHJ15100.1"/>
    <property type="molecule type" value="Genomic_DNA"/>
</dbReference>
<evidence type="ECO:0000256" key="9">
    <source>
        <dbReference type="ARBA" id="ARBA00022741"/>
    </source>
</evidence>
<feature type="transmembrane region" description="Helical" evidence="15">
    <location>
        <begin position="202"/>
        <end position="221"/>
    </location>
</feature>
<evidence type="ECO:0000256" key="3">
    <source>
        <dbReference type="ARBA" id="ARBA00012438"/>
    </source>
</evidence>
<keyword evidence="13" id="KW-0902">Two-component regulatory system</keyword>
<comment type="caution">
    <text evidence="18">The sequence shown here is derived from an EMBL/GenBank/DDBJ whole genome shotgun (WGS) entry which is preliminary data.</text>
</comment>
<dbReference type="Gene3D" id="3.30.565.10">
    <property type="entry name" value="Histidine kinase-like ATPase, C-terminal domain"/>
    <property type="match status" value="1"/>
</dbReference>
<dbReference type="PROSITE" id="PS50109">
    <property type="entry name" value="HIS_KIN"/>
    <property type="match status" value="1"/>
</dbReference>
<dbReference type="PROSITE" id="PS50885">
    <property type="entry name" value="HAMP"/>
    <property type="match status" value="1"/>
</dbReference>
<evidence type="ECO:0000256" key="15">
    <source>
        <dbReference type="SAM" id="Phobius"/>
    </source>
</evidence>
<evidence type="ECO:0000259" key="17">
    <source>
        <dbReference type="PROSITE" id="PS50885"/>
    </source>
</evidence>
<evidence type="ECO:0000256" key="6">
    <source>
        <dbReference type="ARBA" id="ARBA00022553"/>
    </source>
</evidence>
<organism evidence="18 19">
    <name type="scientific">Aureimonas altamirensis DSM 21988</name>
    <dbReference type="NCBI Taxonomy" id="1121026"/>
    <lineage>
        <taxon>Bacteria</taxon>
        <taxon>Pseudomonadati</taxon>
        <taxon>Pseudomonadota</taxon>
        <taxon>Alphaproteobacteria</taxon>
        <taxon>Hyphomicrobiales</taxon>
        <taxon>Aurantimonadaceae</taxon>
        <taxon>Aureimonas</taxon>
    </lineage>
</organism>
<dbReference type="Pfam" id="PF02518">
    <property type="entry name" value="HATPase_c"/>
    <property type="match status" value="1"/>
</dbReference>
<reference evidence="18 19" key="1">
    <citation type="submission" date="2016-11" db="EMBL/GenBank/DDBJ databases">
        <authorList>
            <person name="Varghese N."/>
            <person name="Submissions S."/>
        </authorList>
    </citation>
    <scope>NUCLEOTIDE SEQUENCE [LARGE SCALE GENOMIC DNA]</scope>
    <source>
        <strain evidence="18 19">DSM 21988</strain>
    </source>
</reference>
<keyword evidence="12 15" id="KW-1133">Transmembrane helix</keyword>
<evidence type="ECO:0000256" key="12">
    <source>
        <dbReference type="ARBA" id="ARBA00022989"/>
    </source>
</evidence>
<keyword evidence="7" id="KW-0808">Transferase</keyword>
<evidence type="ECO:0000256" key="10">
    <source>
        <dbReference type="ARBA" id="ARBA00022777"/>
    </source>
</evidence>
<dbReference type="PRINTS" id="PR00344">
    <property type="entry name" value="BCTRLSENSOR"/>
</dbReference>
<dbReference type="CDD" id="cd00082">
    <property type="entry name" value="HisKA"/>
    <property type="match status" value="1"/>
</dbReference>
<dbReference type="InterPro" id="IPR003594">
    <property type="entry name" value="HATPase_dom"/>
</dbReference>
<feature type="domain" description="Histidine kinase" evidence="16">
    <location>
        <begin position="283"/>
        <end position="479"/>
    </location>
</feature>
<keyword evidence="6" id="KW-0597">Phosphoprotein</keyword>
<dbReference type="Proteomes" id="UP000184290">
    <property type="component" value="Unassembled WGS sequence"/>
</dbReference>
<accession>A0ABY1IGR9</accession>
<dbReference type="SMART" id="SM00388">
    <property type="entry name" value="HisKA"/>
    <property type="match status" value="1"/>
</dbReference>
<evidence type="ECO:0000256" key="8">
    <source>
        <dbReference type="ARBA" id="ARBA00022692"/>
    </source>
</evidence>
<keyword evidence="4" id="KW-1003">Cell membrane</keyword>
<dbReference type="Gene3D" id="1.10.287.130">
    <property type="match status" value="1"/>
</dbReference>
<gene>
    <name evidence="18" type="ORF">SAMN02745911_1832</name>
</gene>
<evidence type="ECO:0000256" key="13">
    <source>
        <dbReference type="ARBA" id="ARBA00023012"/>
    </source>
</evidence>
<evidence type="ECO:0000313" key="18">
    <source>
        <dbReference type="EMBL" id="SHJ15100.1"/>
    </source>
</evidence>
<keyword evidence="8 15" id="KW-0812">Transmembrane</keyword>
<feature type="domain" description="HAMP" evidence="17">
    <location>
        <begin position="222"/>
        <end position="275"/>
    </location>
</feature>
<keyword evidence="9" id="KW-0547">Nucleotide-binding</keyword>
<name>A0ABY1IGR9_9HYPH</name>
<dbReference type="SUPFAM" id="SSF55874">
    <property type="entry name" value="ATPase domain of HSP90 chaperone/DNA topoisomerase II/histidine kinase"/>
    <property type="match status" value="1"/>
</dbReference>
<protein>
    <recommendedName>
        <fullName evidence="3">histidine kinase</fullName>
        <ecNumber evidence="3">2.7.13.3</ecNumber>
    </recommendedName>
</protein>
<dbReference type="PANTHER" id="PTHR44936">
    <property type="entry name" value="SENSOR PROTEIN CREC"/>
    <property type="match status" value="1"/>
</dbReference>
<dbReference type="Pfam" id="PF00672">
    <property type="entry name" value="HAMP"/>
    <property type="match status" value="1"/>
</dbReference>
<evidence type="ECO:0000256" key="1">
    <source>
        <dbReference type="ARBA" id="ARBA00000085"/>
    </source>
</evidence>
<comment type="subcellular location">
    <subcellularLocation>
        <location evidence="2">Cell inner membrane</location>
        <topology evidence="2">Multi-pass membrane protein</topology>
    </subcellularLocation>
</comment>
<evidence type="ECO:0000313" key="19">
    <source>
        <dbReference type="Proteomes" id="UP000184290"/>
    </source>
</evidence>
<keyword evidence="19" id="KW-1185">Reference proteome</keyword>
<dbReference type="SMART" id="SM00387">
    <property type="entry name" value="HATPase_c"/>
    <property type="match status" value="1"/>
</dbReference>
<keyword evidence="10 18" id="KW-0418">Kinase</keyword>
<dbReference type="InterPro" id="IPR050980">
    <property type="entry name" value="2C_sensor_his_kinase"/>
</dbReference>